<dbReference type="AlphaFoldDB" id="A0A2N5VVL0"/>
<reference evidence="1 2" key="1">
    <citation type="submission" date="2017-11" db="EMBL/GenBank/DDBJ databases">
        <title>De novo assembly and phasing of dikaryotic genomes from two isolates of Puccinia coronata f. sp. avenae, the causal agent of oat crown rust.</title>
        <authorList>
            <person name="Miller M.E."/>
            <person name="Zhang Y."/>
            <person name="Omidvar V."/>
            <person name="Sperschneider J."/>
            <person name="Schwessinger B."/>
            <person name="Raley C."/>
            <person name="Palmer J.M."/>
            <person name="Garnica D."/>
            <person name="Upadhyaya N."/>
            <person name="Rathjen J."/>
            <person name="Taylor J.M."/>
            <person name="Park R.F."/>
            <person name="Dodds P.N."/>
            <person name="Hirsch C.D."/>
            <person name="Kianian S.F."/>
            <person name="Figueroa M."/>
        </authorList>
    </citation>
    <scope>NUCLEOTIDE SEQUENCE [LARGE SCALE GENOMIC DNA]</scope>
    <source>
        <strain evidence="1">12NC29</strain>
    </source>
</reference>
<dbReference type="Proteomes" id="UP000235388">
    <property type="component" value="Unassembled WGS sequence"/>
</dbReference>
<dbReference type="EMBL" id="PGCJ01000053">
    <property type="protein sequence ID" value="PLW54006.1"/>
    <property type="molecule type" value="Genomic_DNA"/>
</dbReference>
<sequence length="221" mass="24683">MQTLVSDSNFGVGPHNNNLLPGLVGAHWKRAPCSPISRPTAGTTSPEYYKGLPLAGVCQDYFIALVFYRLVSLTSLAHSTPPQLKPGPPAARVRSLGSFNTSMARNSNRRRTQRDPTMITHHLRTIATPRRTRTPRAVIRNRTEELAERAAFLREIAIAHELGVVDARYARWIAEPPSEQDNIPEPLIGSYVDHLEVDEETETLPCATHAAYHRARRYAKD</sequence>
<evidence type="ECO:0000313" key="2">
    <source>
        <dbReference type="Proteomes" id="UP000235388"/>
    </source>
</evidence>
<gene>
    <name evidence="1" type="ORF">PCANC_06841</name>
</gene>
<keyword evidence="2" id="KW-1185">Reference proteome</keyword>
<evidence type="ECO:0000313" key="1">
    <source>
        <dbReference type="EMBL" id="PLW54006.1"/>
    </source>
</evidence>
<dbReference type="STRING" id="200324.A0A2N5VVL0"/>
<protein>
    <submittedName>
        <fullName evidence="1">Uncharacterized protein</fullName>
    </submittedName>
</protein>
<name>A0A2N5VVL0_9BASI</name>
<comment type="caution">
    <text evidence="1">The sequence shown here is derived from an EMBL/GenBank/DDBJ whole genome shotgun (WGS) entry which is preliminary data.</text>
</comment>
<accession>A0A2N5VVL0</accession>
<organism evidence="1 2">
    <name type="scientific">Puccinia coronata f. sp. avenae</name>
    <dbReference type="NCBI Taxonomy" id="200324"/>
    <lineage>
        <taxon>Eukaryota</taxon>
        <taxon>Fungi</taxon>
        <taxon>Dikarya</taxon>
        <taxon>Basidiomycota</taxon>
        <taxon>Pucciniomycotina</taxon>
        <taxon>Pucciniomycetes</taxon>
        <taxon>Pucciniales</taxon>
        <taxon>Pucciniaceae</taxon>
        <taxon>Puccinia</taxon>
    </lineage>
</organism>
<proteinExistence type="predicted"/>